<dbReference type="SUPFAM" id="SSF50978">
    <property type="entry name" value="WD40 repeat-like"/>
    <property type="match status" value="1"/>
</dbReference>
<evidence type="ECO:0000256" key="4">
    <source>
        <dbReference type="PROSITE-ProRule" id="PRU00221"/>
    </source>
</evidence>
<dbReference type="InterPro" id="IPR019775">
    <property type="entry name" value="WD40_repeat_CS"/>
</dbReference>
<feature type="region of interest" description="Disordered" evidence="5">
    <location>
        <begin position="525"/>
        <end position="545"/>
    </location>
</feature>
<dbReference type="InterPro" id="IPR015943">
    <property type="entry name" value="WD40/YVTN_repeat-like_dom_sf"/>
</dbReference>
<dbReference type="InterPro" id="IPR001680">
    <property type="entry name" value="WD40_rpt"/>
</dbReference>
<feature type="repeat" description="WD" evidence="4">
    <location>
        <begin position="59"/>
        <end position="105"/>
    </location>
</feature>
<dbReference type="PANTHER" id="PTHR19849:SF0">
    <property type="entry name" value="PHOSPHOLIPASE A-2-ACTIVATING PROTEIN"/>
    <property type="match status" value="1"/>
</dbReference>
<evidence type="ECO:0000256" key="5">
    <source>
        <dbReference type="SAM" id="MobiDB-lite"/>
    </source>
</evidence>
<keyword evidence="7" id="KW-1185">Reference proteome</keyword>
<evidence type="ECO:0000313" key="7">
    <source>
        <dbReference type="Proteomes" id="UP000306102"/>
    </source>
</evidence>
<dbReference type="InterPro" id="IPR036322">
    <property type="entry name" value="WD40_repeat_dom_sf"/>
</dbReference>
<dbReference type="PANTHER" id="PTHR19849">
    <property type="entry name" value="PHOSPHOLIPASE A-2-ACTIVATING PROTEIN"/>
    <property type="match status" value="1"/>
</dbReference>
<dbReference type="InterPro" id="IPR020472">
    <property type="entry name" value="WD40_PAC1"/>
</dbReference>
<dbReference type="SMART" id="SM00320">
    <property type="entry name" value="WD40"/>
    <property type="match status" value="7"/>
</dbReference>
<keyword evidence="3" id="KW-0677">Repeat</keyword>
<dbReference type="CDD" id="cd00200">
    <property type="entry name" value="WD40"/>
    <property type="match status" value="1"/>
</dbReference>
<evidence type="ECO:0000313" key="6">
    <source>
        <dbReference type="EMBL" id="THG02673.1"/>
    </source>
</evidence>
<comment type="caution">
    <text evidence="6">The sequence shown here is derived from an EMBL/GenBank/DDBJ whole genome shotgun (WGS) entry which is preliminary data.</text>
</comment>
<gene>
    <name evidence="6" type="ORF">TEA_012071</name>
</gene>
<dbReference type="Pfam" id="PF00400">
    <property type="entry name" value="WD40"/>
    <property type="match status" value="6"/>
</dbReference>
<dbReference type="Gene3D" id="2.130.10.10">
    <property type="entry name" value="YVTN repeat-like/Quinoprotein amine dehydrogenase"/>
    <property type="match status" value="1"/>
</dbReference>
<dbReference type="GO" id="GO:0043130">
    <property type="term" value="F:ubiquitin binding"/>
    <property type="evidence" value="ECO:0007669"/>
    <property type="project" value="TreeGrafter"/>
</dbReference>
<dbReference type="EMBL" id="SDRB02011127">
    <property type="protein sequence ID" value="THG02673.1"/>
    <property type="molecule type" value="Genomic_DNA"/>
</dbReference>
<feature type="repeat" description="WD" evidence="4">
    <location>
        <begin position="14"/>
        <end position="54"/>
    </location>
</feature>
<accession>A0A4S4DIL3</accession>
<dbReference type="GO" id="GO:0043161">
    <property type="term" value="P:proteasome-mediated ubiquitin-dependent protein catabolic process"/>
    <property type="evidence" value="ECO:0007669"/>
    <property type="project" value="TreeGrafter"/>
</dbReference>
<feature type="repeat" description="WD" evidence="4">
    <location>
        <begin position="183"/>
        <end position="213"/>
    </location>
</feature>
<protein>
    <submittedName>
        <fullName evidence="6">Uncharacterized protein</fullName>
    </submittedName>
</protein>
<dbReference type="PROSITE" id="PS50082">
    <property type="entry name" value="WD_REPEATS_2"/>
    <property type="match status" value="4"/>
</dbReference>
<dbReference type="PROSITE" id="PS50294">
    <property type="entry name" value="WD_REPEATS_REGION"/>
    <property type="match status" value="1"/>
</dbReference>
<dbReference type="PRINTS" id="PR00320">
    <property type="entry name" value="GPROTEINBRPT"/>
</dbReference>
<dbReference type="FunFam" id="2.130.10.10:FF:000236">
    <property type="entry name" value="Polyubiquitin binding protein (Doa1/Ufd3)"/>
    <property type="match status" value="1"/>
</dbReference>
<dbReference type="GO" id="GO:0005634">
    <property type="term" value="C:nucleus"/>
    <property type="evidence" value="ECO:0007669"/>
    <property type="project" value="TreeGrafter"/>
</dbReference>
<evidence type="ECO:0000256" key="2">
    <source>
        <dbReference type="ARBA" id="ARBA00022574"/>
    </source>
</evidence>
<organism evidence="6 7">
    <name type="scientific">Camellia sinensis var. sinensis</name>
    <name type="common">China tea</name>
    <dbReference type="NCBI Taxonomy" id="542762"/>
    <lineage>
        <taxon>Eukaryota</taxon>
        <taxon>Viridiplantae</taxon>
        <taxon>Streptophyta</taxon>
        <taxon>Embryophyta</taxon>
        <taxon>Tracheophyta</taxon>
        <taxon>Spermatophyta</taxon>
        <taxon>Magnoliopsida</taxon>
        <taxon>eudicotyledons</taxon>
        <taxon>Gunneridae</taxon>
        <taxon>Pentapetalae</taxon>
        <taxon>asterids</taxon>
        <taxon>Ericales</taxon>
        <taxon>Theaceae</taxon>
        <taxon>Camellia</taxon>
    </lineage>
</organism>
<keyword evidence="2 4" id="KW-0853">WD repeat</keyword>
<dbReference type="GO" id="GO:0010992">
    <property type="term" value="P:ubiquitin recycling"/>
    <property type="evidence" value="ECO:0007669"/>
    <property type="project" value="TreeGrafter"/>
</dbReference>
<dbReference type="GO" id="GO:0005737">
    <property type="term" value="C:cytoplasm"/>
    <property type="evidence" value="ECO:0007669"/>
    <property type="project" value="TreeGrafter"/>
</dbReference>
<dbReference type="Proteomes" id="UP000306102">
    <property type="component" value="Unassembled WGS sequence"/>
</dbReference>
<dbReference type="STRING" id="542762.A0A4S4DIL3"/>
<proteinExistence type="predicted"/>
<sequence>MDIDFTEYRLSRELRGHEDDVRGICVCGSVGIATSSRDRTVRFWSLDPSNGNFTTSKLLLGHTSFVGPLAWVPPNEEFPEGGIVSGGRDTLVLVWDLRTGEAAQTLKAHQLQVTGIALDGSDIVSASMDCTLRRWRKGQPIESWEAHKAAIQAVIKLVSGELVTGSSDTTLKLWKGRTCVHTFVGHTDTVRSLAVMPDLGILSASHDGSIRLWALTGQVLMEMVGHTSIVYSVDSHVSGLVVSGSEDRFVKIWKDGVCVQCIEHPGCVWDVKFLENGDIVTACSDGVVRIWTIHQDKIANSSELESFASQLSYYKCSRKRVGGLKLEELPGLEALQVPGTRDGQTKVVREGDNGVAYSWNMKEQQWDKANKACVKFRKKTLQHRDLMETVFIGASATANHHWTLGEKVQEADNVSSDSVDSLSAQPFPDPIPARVVDIDSDSSLEPVLTVNNKRKQTLSTSCGKSKKATSGASVIAESMNNLTNVVRTQNQAALHLHRYRSIGRLSQGNQLLLWRGLEGTAFSLSSSPPNPNLHQPTPQEPHRRPPLHLPRVRRLHLPLSLPSPSLSLSLIKASPPLKWLPPAFTLEPSPPPQIDRRAFAASLYIVVDCYFKQVYFLDLEIKELS</sequence>
<name>A0A4S4DIL3_CAMSN</name>
<evidence type="ECO:0000256" key="3">
    <source>
        <dbReference type="ARBA" id="ARBA00022737"/>
    </source>
</evidence>
<reference evidence="6 7" key="1">
    <citation type="journal article" date="2018" name="Proc. Natl. Acad. Sci. U.S.A.">
        <title>Draft genome sequence of Camellia sinensis var. sinensis provides insights into the evolution of the tea genome and tea quality.</title>
        <authorList>
            <person name="Wei C."/>
            <person name="Yang H."/>
            <person name="Wang S."/>
            <person name="Zhao J."/>
            <person name="Liu C."/>
            <person name="Gao L."/>
            <person name="Xia E."/>
            <person name="Lu Y."/>
            <person name="Tai Y."/>
            <person name="She G."/>
            <person name="Sun J."/>
            <person name="Cao H."/>
            <person name="Tong W."/>
            <person name="Gao Q."/>
            <person name="Li Y."/>
            <person name="Deng W."/>
            <person name="Jiang X."/>
            <person name="Wang W."/>
            <person name="Chen Q."/>
            <person name="Zhang S."/>
            <person name="Li H."/>
            <person name="Wu J."/>
            <person name="Wang P."/>
            <person name="Li P."/>
            <person name="Shi C."/>
            <person name="Zheng F."/>
            <person name="Jian J."/>
            <person name="Huang B."/>
            <person name="Shan D."/>
            <person name="Shi M."/>
            <person name="Fang C."/>
            <person name="Yue Y."/>
            <person name="Li F."/>
            <person name="Li D."/>
            <person name="Wei S."/>
            <person name="Han B."/>
            <person name="Jiang C."/>
            <person name="Yin Y."/>
            <person name="Xia T."/>
            <person name="Zhang Z."/>
            <person name="Bennetzen J.L."/>
            <person name="Zhao S."/>
            <person name="Wan X."/>
        </authorList>
    </citation>
    <scope>NUCLEOTIDE SEQUENCE [LARGE SCALE GENOMIC DNA]</scope>
    <source>
        <strain evidence="7">cv. Shuchazao</strain>
        <tissue evidence="6">Leaf</tissue>
    </source>
</reference>
<feature type="repeat" description="WD" evidence="4">
    <location>
        <begin position="223"/>
        <end position="254"/>
    </location>
</feature>
<dbReference type="AlphaFoldDB" id="A0A4S4DIL3"/>
<keyword evidence="1" id="KW-0963">Cytoplasm</keyword>
<dbReference type="PROSITE" id="PS00678">
    <property type="entry name" value="WD_REPEATS_1"/>
    <property type="match status" value="1"/>
</dbReference>
<evidence type="ECO:0000256" key="1">
    <source>
        <dbReference type="ARBA" id="ARBA00022490"/>
    </source>
</evidence>